<keyword evidence="3" id="KW-1185">Reference proteome</keyword>
<feature type="transmembrane region" description="Helical" evidence="1">
    <location>
        <begin position="463"/>
        <end position="483"/>
    </location>
</feature>
<dbReference type="AlphaFoldDB" id="A0A177EHU4"/>
<evidence type="ECO:0000313" key="3">
    <source>
        <dbReference type="Proteomes" id="UP000185944"/>
    </source>
</evidence>
<feature type="transmembrane region" description="Helical" evidence="1">
    <location>
        <begin position="333"/>
        <end position="360"/>
    </location>
</feature>
<feature type="transmembrane region" description="Helical" evidence="1">
    <location>
        <begin position="429"/>
        <end position="451"/>
    </location>
</feature>
<keyword evidence="1" id="KW-0812">Transmembrane</keyword>
<keyword evidence="1" id="KW-0472">Membrane</keyword>
<accession>A0A177EHU4</accession>
<dbReference type="Proteomes" id="UP000185944">
    <property type="component" value="Unassembled WGS sequence"/>
</dbReference>
<sequence>MIQETSEDLHQWPIVDNKTKVMVNVSTESGKINLLVDLLSQNFVEAEEMKANIVRDPTASERRRKPIQTLIRALMRPSLAKVAQAPIPGRLQQRPLYNFIVWLHILKNLSHSGLDIEHKALQQIIDTAIKEKGTQNEKIQAVTEFFMREHTKEIEKVANITKLPATTLNANDCLNYQIKNTEELTAFAIMAYLNPTDTHNKDTFTQYELEYINIQTRLLATFDVVPQDRNIAPLTSNDLDTSAYARFAARQVPRSDYQLREEEHIIPINDNAPADVDVDVNMDNLIQLVLTLASRSIWTVIPSQNQGRISELMGARDDNLIYIPATNSYEACWIVLVSHCLAWIHVAEVIFPAIWMFGWVSNPCHISFGFIDKLKLGNARLSILPKNIYWFWLLLCFVWWPLTKFFTNPVRFTIHTRVTLASLFDNNRALGVAIFSSLASLASLPIHCFFGKGYVYTNTVNEMMVGLTFLYILWCHLCSYQKVVYALKNCTIRTSTARVGICLLWCIIIIYAYLFCNHTRRYISPEVVAVCREKLSFIITGLHGWFSGTIAAS</sequence>
<protein>
    <submittedName>
        <fullName evidence="2">Uncharacterized protein</fullName>
    </submittedName>
</protein>
<reference evidence="2 3" key="1">
    <citation type="submission" date="2016-02" db="EMBL/GenBank/DDBJ databases">
        <title>Discovery of a natural microsporidian pathogen with a broad tissue tropism in Caenorhabditis elegans.</title>
        <authorList>
            <person name="Luallen R.J."/>
            <person name="Reinke A.W."/>
            <person name="Tong L."/>
            <person name="Botts M.R."/>
            <person name="Felix M.-A."/>
            <person name="Troemel E.R."/>
        </authorList>
    </citation>
    <scope>NUCLEOTIDE SEQUENCE [LARGE SCALE GENOMIC DNA]</scope>
    <source>
        <strain evidence="2 3">JUm2807</strain>
    </source>
</reference>
<gene>
    <name evidence="2" type="ORF">NEDG_01975</name>
</gene>
<proteinExistence type="predicted"/>
<name>A0A177EHU4_9MICR</name>
<keyword evidence="1" id="KW-1133">Transmembrane helix</keyword>
<comment type="caution">
    <text evidence="2">The sequence shown here is derived from an EMBL/GenBank/DDBJ whole genome shotgun (WGS) entry which is preliminary data.</text>
</comment>
<evidence type="ECO:0000256" key="1">
    <source>
        <dbReference type="SAM" id="Phobius"/>
    </source>
</evidence>
<dbReference type="GeneID" id="93648325"/>
<feature type="transmembrane region" description="Helical" evidence="1">
    <location>
        <begin position="495"/>
        <end position="516"/>
    </location>
</feature>
<organism evidence="2 3">
    <name type="scientific">Nematocida displodere</name>
    <dbReference type="NCBI Taxonomy" id="1805483"/>
    <lineage>
        <taxon>Eukaryota</taxon>
        <taxon>Fungi</taxon>
        <taxon>Fungi incertae sedis</taxon>
        <taxon>Microsporidia</taxon>
        <taxon>Nematocida</taxon>
    </lineage>
</organism>
<feature type="transmembrane region" description="Helical" evidence="1">
    <location>
        <begin position="381"/>
        <end position="402"/>
    </location>
</feature>
<dbReference type="VEuPathDB" id="MicrosporidiaDB:NEDG_01975"/>
<dbReference type="EMBL" id="LTDL01000016">
    <property type="protein sequence ID" value="OAG31448.1"/>
    <property type="molecule type" value="Genomic_DNA"/>
</dbReference>
<evidence type="ECO:0000313" key="2">
    <source>
        <dbReference type="EMBL" id="OAG31448.1"/>
    </source>
</evidence>
<dbReference type="RefSeq" id="XP_067545123.1">
    <property type="nucleotide sequence ID" value="XM_067689393.1"/>
</dbReference>